<organism evidence="1 2">
    <name type="scientific">Streptosporangium algeriense</name>
    <dbReference type="NCBI Taxonomy" id="1682748"/>
    <lineage>
        <taxon>Bacteria</taxon>
        <taxon>Bacillati</taxon>
        <taxon>Actinomycetota</taxon>
        <taxon>Actinomycetes</taxon>
        <taxon>Streptosporangiales</taxon>
        <taxon>Streptosporangiaceae</taxon>
        <taxon>Streptosporangium</taxon>
    </lineage>
</organism>
<gene>
    <name evidence="1" type="ORF">ACFQ08_00475</name>
</gene>
<comment type="caution">
    <text evidence="1">The sequence shown here is derived from an EMBL/GenBank/DDBJ whole genome shotgun (WGS) entry which is preliminary data.</text>
</comment>
<name>A0ABW3DGN5_9ACTN</name>
<accession>A0ABW3DGN5</accession>
<evidence type="ECO:0000313" key="1">
    <source>
        <dbReference type="EMBL" id="MFD0883045.1"/>
    </source>
</evidence>
<dbReference type="EMBL" id="JBHTHX010000003">
    <property type="protein sequence ID" value="MFD0883045.1"/>
    <property type="molecule type" value="Genomic_DNA"/>
</dbReference>
<sequence>MTDDQDTPPVDLVPQRWQCCDCGGTGLDGNSQTCDLCEGLGFC</sequence>
<keyword evidence="2" id="KW-1185">Reference proteome</keyword>
<evidence type="ECO:0000313" key="2">
    <source>
        <dbReference type="Proteomes" id="UP001597024"/>
    </source>
</evidence>
<proteinExistence type="predicted"/>
<dbReference type="Proteomes" id="UP001597024">
    <property type="component" value="Unassembled WGS sequence"/>
</dbReference>
<protein>
    <submittedName>
        <fullName evidence="1">Uncharacterized protein</fullName>
    </submittedName>
</protein>
<reference evidence="2" key="1">
    <citation type="journal article" date="2019" name="Int. J. Syst. Evol. Microbiol.">
        <title>The Global Catalogue of Microorganisms (GCM) 10K type strain sequencing project: providing services to taxonomists for standard genome sequencing and annotation.</title>
        <authorList>
            <consortium name="The Broad Institute Genomics Platform"/>
            <consortium name="The Broad Institute Genome Sequencing Center for Infectious Disease"/>
            <person name="Wu L."/>
            <person name="Ma J."/>
        </authorList>
    </citation>
    <scope>NUCLEOTIDE SEQUENCE [LARGE SCALE GENOMIC DNA]</scope>
    <source>
        <strain evidence="2">CCUG 62974</strain>
    </source>
</reference>